<feature type="transmembrane region" description="Helical" evidence="12">
    <location>
        <begin position="284"/>
        <end position="305"/>
    </location>
</feature>
<accession>A0A024UAL9</accession>
<comment type="catalytic activity">
    <reaction evidence="10">
        <text>an alpha-D-Man-(1-&gt;2)-alpha-D-Man-(1-&gt;2)-alpha-D-Man-(1-&gt;3)-[alpha-D-Man-(1-&gt;6)]-beta-D-Man-(1-&gt;4)-beta-D-GlcNAc-(1-&gt;4)-alpha-D-GlcNAc-diphospho-di-trans,poly-cis-dolichol + a di-trans,poly-cis-dolichyl beta-D-mannosyl phosphate = an alpha-D-Man-(1-&gt;2)-alpha-D-Man-(1-&gt;2)-alpha-D-Man-(1-&gt;3)-[alpha-D-Man-(1-&gt;3)-alpha-D-Man-(1-&gt;6)]-beta-D-Man-(1-&gt;4)-beta-D-GlcNAc-(1-&gt;4)-alpha-D-GlcNAc-diphospho-di-trans,poly-cis-dolichol + a di-trans,poly-cis-dolichyl phosphate + H(+)</text>
        <dbReference type="Rhea" id="RHEA:29527"/>
        <dbReference type="Rhea" id="RHEA-COMP:19498"/>
        <dbReference type="Rhea" id="RHEA-COMP:19501"/>
        <dbReference type="Rhea" id="RHEA-COMP:19516"/>
        <dbReference type="Rhea" id="RHEA-COMP:19517"/>
        <dbReference type="ChEBI" id="CHEBI:15378"/>
        <dbReference type="ChEBI" id="CHEBI:57683"/>
        <dbReference type="ChEBI" id="CHEBI:58211"/>
        <dbReference type="ChEBI" id="CHEBI:132515"/>
        <dbReference type="ChEBI" id="CHEBI:132516"/>
        <dbReference type="EC" id="2.4.1.258"/>
    </reaction>
    <physiologicalReaction direction="left-to-right" evidence="10">
        <dbReference type="Rhea" id="RHEA:29528"/>
    </physiologicalReaction>
</comment>
<gene>
    <name evidence="13" type="ORF">H310_04900</name>
</gene>
<feature type="transmembrane region" description="Helical" evidence="12">
    <location>
        <begin position="372"/>
        <end position="394"/>
    </location>
</feature>
<dbReference type="VEuPathDB" id="FungiDB:H310_04900"/>
<proteinExistence type="predicted"/>
<evidence type="ECO:0000256" key="5">
    <source>
        <dbReference type="ARBA" id="ARBA00022679"/>
    </source>
</evidence>
<protein>
    <recommendedName>
        <fullName evidence="3">dolichyl-P-Man:Man5GlcNAc2-PP-dolichol alpha-1,3-mannosyltransferase</fullName>
        <ecNumber evidence="3">2.4.1.258</ecNumber>
    </recommendedName>
</protein>
<feature type="transmembrane region" description="Helical" evidence="12">
    <location>
        <begin position="125"/>
        <end position="145"/>
    </location>
</feature>
<keyword evidence="4" id="KW-0328">Glycosyltransferase</keyword>
<dbReference type="PANTHER" id="PTHR12646">
    <property type="entry name" value="NOT56 - RELATED"/>
    <property type="match status" value="1"/>
</dbReference>
<organism evidence="13">
    <name type="scientific">Aphanomyces invadans</name>
    <dbReference type="NCBI Taxonomy" id="157072"/>
    <lineage>
        <taxon>Eukaryota</taxon>
        <taxon>Sar</taxon>
        <taxon>Stramenopiles</taxon>
        <taxon>Oomycota</taxon>
        <taxon>Saprolegniomycetes</taxon>
        <taxon>Saprolegniales</taxon>
        <taxon>Verrucalvaceae</taxon>
        <taxon>Aphanomyces</taxon>
    </lineage>
</organism>
<evidence type="ECO:0000313" key="13">
    <source>
        <dbReference type="EMBL" id="ETW03436.1"/>
    </source>
</evidence>
<sequence>MENDLHDQVDGVKEYLTSRRLPKLLQTKILALYEHFWSAQRGIDEDSMIAALPPHIQMQCLDYFCAKGDLASCQVEIILMAGGKSKGANLGSEKRTTRIDKDVVKVSATNRALSYAYDLLWSYRYFHIIVAILLLAELVLGVLIIQKIPYTEIDWKAYMQQVTQFKNGERDYINIRGDTGPLVYPAGHVYIYAFLHWVTNNGEDIRRAQYIFLGFYLITISTVFAIFYRSRVAPPWTAILVCTSKRFHSIFMLRLFNDGIAMMFLFLAIYLFCRQQWRLGCLVYSFAVSIKMNVLLFAPALFFLLLQSSGVLRTIGYLSICASLQVALALPFIKTFWWSYLTKAFEFSRVFTYQWTVNWKCIPEHIFLSKPWALLLLSGHLLVLIAFLHKYYFSGPQRLSMSALLYRPFQLRERVPIRVERIVTSLFVVNFVGICFSRTLHYQFYAWYFPTLPYLLWKTNMPMIFKAKVLIICEYAFNTFPATDVSSTVLHLSHFMLLVSLYTASDEGKYQSYLDAETRQDLVHFINEECFDAARQFAMYYGSVTEDLAEGASVVSIDEQEVVLRLPKMNFTLAIGFGSSAPVTTEGYARRVLSGMSKEAEYGLSRGLNMGQVMTRGYNEFKKNHQEGDDGELNVQLRRRK</sequence>
<feature type="transmembrane region" description="Helical" evidence="12">
    <location>
        <begin position="182"/>
        <end position="198"/>
    </location>
</feature>
<evidence type="ECO:0000256" key="4">
    <source>
        <dbReference type="ARBA" id="ARBA00022676"/>
    </source>
</evidence>
<feature type="region of interest" description="Disordered" evidence="11">
    <location>
        <begin position="622"/>
        <end position="641"/>
    </location>
</feature>
<dbReference type="eggNOG" id="KOG2762">
    <property type="taxonomic scope" value="Eukaryota"/>
</dbReference>
<reference evidence="13" key="1">
    <citation type="submission" date="2013-12" db="EMBL/GenBank/DDBJ databases">
        <title>The Genome Sequence of Aphanomyces invadans NJM9701.</title>
        <authorList>
            <consortium name="The Broad Institute Genomics Platform"/>
            <person name="Russ C."/>
            <person name="Tyler B."/>
            <person name="van West P."/>
            <person name="Dieguez-Uribeondo J."/>
            <person name="Young S.K."/>
            <person name="Zeng Q."/>
            <person name="Gargeya S."/>
            <person name="Fitzgerald M."/>
            <person name="Abouelleil A."/>
            <person name="Alvarado L."/>
            <person name="Chapman S.B."/>
            <person name="Gainer-Dewar J."/>
            <person name="Goldberg J."/>
            <person name="Griggs A."/>
            <person name="Gujja S."/>
            <person name="Hansen M."/>
            <person name="Howarth C."/>
            <person name="Imamovic A."/>
            <person name="Ireland A."/>
            <person name="Larimer J."/>
            <person name="McCowan C."/>
            <person name="Murphy C."/>
            <person name="Pearson M."/>
            <person name="Poon T.W."/>
            <person name="Priest M."/>
            <person name="Roberts A."/>
            <person name="Saif S."/>
            <person name="Shea T."/>
            <person name="Sykes S."/>
            <person name="Wortman J."/>
            <person name="Nusbaum C."/>
            <person name="Birren B."/>
        </authorList>
    </citation>
    <scope>NUCLEOTIDE SEQUENCE [LARGE SCALE GENOMIC DNA]</scope>
    <source>
        <strain evidence="13">NJM9701</strain>
    </source>
</reference>
<feature type="transmembrane region" description="Helical" evidence="12">
    <location>
        <begin position="251"/>
        <end position="272"/>
    </location>
</feature>
<feature type="transmembrane region" description="Helical" evidence="12">
    <location>
        <begin position="210"/>
        <end position="230"/>
    </location>
</feature>
<dbReference type="GO" id="GO:0005789">
    <property type="term" value="C:endoplasmic reticulum membrane"/>
    <property type="evidence" value="ECO:0007669"/>
    <property type="project" value="UniProtKB-SubCell"/>
</dbReference>
<evidence type="ECO:0000256" key="3">
    <source>
        <dbReference type="ARBA" id="ARBA00011964"/>
    </source>
</evidence>
<dbReference type="STRING" id="157072.A0A024UAL9"/>
<evidence type="ECO:0000256" key="12">
    <source>
        <dbReference type="SAM" id="Phobius"/>
    </source>
</evidence>
<comment type="pathway">
    <text evidence="2">Protein modification; protein glycosylation.</text>
</comment>
<dbReference type="InterPro" id="IPR007873">
    <property type="entry name" value="Glycosyltransferase_ALG3"/>
</dbReference>
<dbReference type="PANTHER" id="PTHR12646:SF0">
    <property type="entry name" value="DOL-P-MAN:MAN(5)GLCNAC(2)-PP-DOL ALPHA-1,3-MANNOSYLTRANSFERASE"/>
    <property type="match status" value="1"/>
</dbReference>
<dbReference type="RefSeq" id="XP_008867665.1">
    <property type="nucleotide sequence ID" value="XM_008869443.1"/>
</dbReference>
<keyword evidence="8 12" id="KW-1133">Transmembrane helix</keyword>
<evidence type="ECO:0000256" key="10">
    <source>
        <dbReference type="ARBA" id="ARBA00049506"/>
    </source>
</evidence>
<dbReference type="EC" id="2.4.1.258" evidence="3"/>
<keyword evidence="7" id="KW-0256">Endoplasmic reticulum</keyword>
<dbReference type="GeneID" id="20081950"/>
<comment type="subcellular location">
    <subcellularLocation>
        <location evidence="1">Endoplasmic reticulum membrane</location>
        <topology evidence="1">Multi-pass membrane protein</topology>
    </subcellularLocation>
</comment>
<feature type="transmembrane region" description="Helical" evidence="12">
    <location>
        <begin position="317"/>
        <end position="340"/>
    </location>
</feature>
<evidence type="ECO:0000256" key="9">
    <source>
        <dbReference type="ARBA" id="ARBA00023136"/>
    </source>
</evidence>
<evidence type="ECO:0000256" key="8">
    <source>
        <dbReference type="ARBA" id="ARBA00022989"/>
    </source>
</evidence>
<dbReference type="GO" id="GO:0052925">
    <property type="term" value="F:dol-P-Man:Man(5)GlcNAc(2)-PP-Dol alpha-1,3-mannosyltransferase activity"/>
    <property type="evidence" value="ECO:0007669"/>
    <property type="project" value="UniProtKB-EC"/>
</dbReference>
<evidence type="ECO:0000256" key="11">
    <source>
        <dbReference type="SAM" id="MobiDB-lite"/>
    </source>
</evidence>
<dbReference type="AlphaFoldDB" id="A0A024UAL9"/>
<keyword evidence="6 12" id="KW-0812">Transmembrane</keyword>
<keyword evidence="9 12" id="KW-0472">Membrane</keyword>
<evidence type="ECO:0000256" key="7">
    <source>
        <dbReference type="ARBA" id="ARBA00022824"/>
    </source>
</evidence>
<name>A0A024UAL9_9STRA</name>
<evidence type="ECO:0000256" key="6">
    <source>
        <dbReference type="ARBA" id="ARBA00022692"/>
    </source>
</evidence>
<dbReference type="EMBL" id="KI913959">
    <property type="protein sequence ID" value="ETW03436.1"/>
    <property type="molecule type" value="Genomic_DNA"/>
</dbReference>
<evidence type="ECO:0000256" key="1">
    <source>
        <dbReference type="ARBA" id="ARBA00004477"/>
    </source>
</evidence>
<dbReference type="OrthoDB" id="20028at2759"/>
<dbReference type="Pfam" id="PF05208">
    <property type="entry name" value="ALG3"/>
    <property type="match status" value="1"/>
</dbReference>
<evidence type="ECO:0000256" key="2">
    <source>
        <dbReference type="ARBA" id="ARBA00004922"/>
    </source>
</evidence>
<dbReference type="Gene3D" id="1.10.287.630">
    <property type="entry name" value="Helix hairpin bin"/>
    <property type="match status" value="1"/>
</dbReference>
<keyword evidence="5" id="KW-0808">Transferase</keyword>